<dbReference type="RefSeq" id="WP_053930093.1">
    <property type="nucleotide sequence ID" value="NZ_JBFADZ010000020.1"/>
</dbReference>
<protein>
    <submittedName>
        <fullName evidence="2">Uncharacterized protein</fullName>
    </submittedName>
</protein>
<feature type="region of interest" description="Disordered" evidence="1">
    <location>
        <begin position="93"/>
        <end position="149"/>
    </location>
</feature>
<evidence type="ECO:0000313" key="3">
    <source>
        <dbReference type="Proteomes" id="UP001596208"/>
    </source>
</evidence>
<sequence length="149" mass="16562">MPRWGLVVEQNLGYGRQGRVWSVGVMDHVEGTREEALAALRIRAERFEPVHPASPKHRALYRQADGFLLVVEGVWRPWHCRFTVAEQVYDSDAADPVAEQPPAPAAEPDEPARLPEAAPRAPEPEPGPPPAWDAQVPEVPSWLGRDDLP</sequence>
<name>A0ABW0B4J4_9ACTN</name>
<dbReference type="EMBL" id="JBHSKI010000006">
    <property type="protein sequence ID" value="MFC5172149.1"/>
    <property type="molecule type" value="Genomic_DNA"/>
</dbReference>
<proteinExistence type="predicted"/>
<gene>
    <name evidence="2" type="ORF">ACFPRK_16265</name>
</gene>
<dbReference type="Proteomes" id="UP001596208">
    <property type="component" value="Unassembled WGS sequence"/>
</dbReference>
<comment type="caution">
    <text evidence="2">The sequence shown here is derived from an EMBL/GenBank/DDBJ whole genome shotgun (WGS) entry which is preliminary data.</text>
</comment>
<evidence type="ECO:0000256" key="1">
    <source>
        <dbReference type="SAM" id="MobiDB-lite"/>
    </source>
</evidence>
<keyword evidence="3" id="KW-1185">Reference proteome</keyword>
<evidence type="ECO:0000313" key="2">
    <source>
        <dbReference type="EMBL" id="MFC5172149.1"/>
    </source>
</evidence>
<organism evidence="2 3">
    <name type="scientific">Streptomyces mutomycini</name>
    <dbReference type="NCBI Taxonomy" id="284036"/>
    <lineage>
        <taxon>Bacteria</taxon>
        <taxon>Bacillati</taxon>
        <taxon>Actinomycetota</taxon>
        <taxon>Actinomycetes</taxon>
        <taxon>Kitasatosporales</taxon>
        <taxon>Streptomycetaceae</taxon>
        <taxon>Streptomyces</taxon>
    </lineage>
</organism>
<reference evidence="3" key="1">
    <citation type="journal article" date="2019" name="Int. J. Syst. Evol. Microbiol.">
        <title>The Global Catalogue of Microorganisms (GCM) 10K type strain sequencing project: providing services to taxonomists for standard genome sequencing and annotation.</title>
        <authorList>
            <consortium name="The Broad Institute Genomics Platform"/>
            <consortium name="The Broad Institute Genome Sequencing Center for Infectious Disease"/>
            <person name="Wu L."/>
            <person name="Ma J."/>
        </authorList>
    </citation>
    <scope>NUCLEOTIDE SEQUENCE [LARGE SCALE GENOMIC DNA]</scope>
    <source>
        <strain evidence="3">CGMCC 4.1721</strain>
    </source>
</reference>
<accession>A0ABW0B4J4</accession>